<dbReference type="SUPFAM" id="SSF161098">
    <property type="entry name" value="MetI-like"/>
    <property type="match status" value="1"/>
</dbReference>
<evidence type="ECO:0000256" key="1">
    <source>
        <dbReference type="ARBA" id="ARBA00004429"/>
    </source>
</evidence>
<evidence type="ECO:0000256" key="5">
    <source>
        <dbReference type="ARBA" id="ARBA00022692"/>
    </source>
</evidence>
<evidence type="ECO:0000256" key="2">
    <source>
        <dbReference type="ARBA" id="ARBA00010072"/>
    </source>
</evidence>
<dbReference type="InterPro" id="IPR035906">
    <property type="entry name" value="MetI-like_sf"/>
</dbReference>
<feature type="domain" description="ABC transmembrane type-1" evidence="9">
    <location>
        <begin position="20"/>
        <end position="209"/>
    </location>
</feature>
<dbReference type="GO" id="GO:0022857">
    <property type="term" value="F:transmembrane transporter activity"/>
    <property type="evidence" value="ECO:0007669"/>
    <property type="project" value="InterPro"/>
</dbReference>
<dbReference type="InterPro" id="IPR010065">
    <property type="entry name" value="AA_ABC_transptr_permease_3TM"/>
</dbReference>
<protein>
    <submittedName>
        <fullName evidence="10">Polar amino acid transport system permease protein</fullName>
    </submittedName>
</protein>
<keyword evidence="3 8" id="KW-0813">Transport</keyword>
<dbReference type="EMBL" id="FOVR01000002">
    <property type="protein sequence ID" value="SFN98353.1"/>
    <property type="molecule type" value="Genomic_DNA"/>
</dbReference>
<name>A0A1I5DGP8_9HYPH</name>
<gene>
    <name evidence="10" type="ORF">SAMN04488056_102598</name>
</gene>
<feature type="transmembrane region" description="Helical" evidence="8">
    <location>
        <begin position="68"/>
        <end position="86"/>
    </location>
</feature>
<proteinExistence type="inferred from homology"/>
<dbReference type="InterPro" id="IPR043429">
    <property type="entry name" value="ArtM/GltK/GlnP/TcyL/YhdX-like"/>
</dbReference>
<dbReference type="RefSeq" id="WP_090070221.1">
    <property type="nucleotide sequence ID" value="NZ_FOVR01000002.1"/>
</dbReference>
<dbReference type="GO" id="GO:0043190">
    <property type="term" value="C:ATP-binding cassette (ABC) transporter complex"/>
    <property type="evidence" value="ECO:0007669"/>
    <property type="project" value="InterPro"/>
</dbReference>
<keyword evidence="5 8" id="KW-0812">Transmembrane</keyword>
<accession>A0A1I5DGP8</accession>
<dbReference type="PANTHER" id="PTHR30614:SF35">
    <property type="entry name" value="ABC TRANSPORTER PERMEASE PROTEIN"/>
    <property type="match status" value="1"/>
</dbReference>
<dbReference type="GO" id="GO:0006865">
    <property type="term" value="P:amino acid transport"/>
    <property type="evidence" value="ECO:0007669"/>
    <property type="project" value="TreeGrafter"/>
</dbReference>
<sequence>MNYLDFGGVFSRMDLLISGAILTMQISLVAMLFALVVATLVAVMQLSSFRVVRFIAVAYIEAIRNTPFIVQLFVIYFGLPAIGLSLEPLPSAVLAMTFYGGAYTSEIIRAGIQSIDRGQVEAGRSLGMSPLDIFRYIIIKPALAAVFPSMVSQFILLLLSSSVVSAISVPELTGIGNDIQGMTLRNMEVYLVIAAMYVGLVALLKGGLTLLERKVFPFKFLRG</sequence>
<dbReference type="PROSITE" id="PS50928">
    <property type="entry name" value="ABC_TM1"/>
    <property type="match status" value="1"/>
</dbReference>
<evidence type="ECO:0000256" key="4">
    <source>
        <dbReference type="ARBA" id="ARBA00022475"/>
    </source>
</evidence>
<organism evidence="10 11">
    <name type="scientific">Cohaesibacter marisflavi</name>
    <dbReference type="NCBI Taxonomy" id="655353"/>
    <lineage>
        <taxon>Bacteria</taxon>
        <taxon>Pseudomonadati</taxon>
        <taxon>Pseudomonadota</taxon>
        <taxon>Alphaproteobacteria</taxon>
        <taxon>Hyphomicrobiales</taxon>
        <taxon>Cohaesibacteraceae</taxon>
    </lineage>
</organism>
<keyword evidence="6 8" id="KW-1133">Transmembrane helix</keyword>
<feature type="transmembrane region" description="Helical" evidence="8">
    <location>
        <begin position="189"/>
        <end position="211"/>
    </location>
</feature>
<evidence type="ECO:0000256" key="7">
    <source>
        <dbReference type="ARBA" id="ARBA00023136"/>
    </source>
</evidence>
<dbReference type="CDD" id="cd06261">
    <property type="entry name" value="TM_PBP2"/>
    <property type="match status" value="1"/>
</dbReference>
<evidence type="ECO:0000259" key="9">
    <source>
        <dbReference type="PROSITE" id="PS50928"/>
    </source>
</evidence>
<dbReference type="InterPro" id="IPR000515">
    <property type="entry name" value="MetI-like"/>
</dbReference>
<dbReference type="PANTHER" id="PTHR30614">
    <property type="entry name" value="MEMBRANE COMPONENT OF AMINO ACID ABC TRANSPORTER"/>
    <property type="match status" value="1"/>
</dbReference>
<dbReference type="Gene3D" id="1.10.3720.10">
    <property type="entry name" value="MetI-like"/>
    <property type="match status" value="1"/>
</dbReference>
<dbReference type="AlphaFoldDB" id="A0A1I5DGP8"/>
<dbReference type="STRING" id="655353.SAMN04488056_102598"/>
<evidence type="ECO:0000256" key="8">
    <source>
        <dbReference type="RuleBase" id="RU363032"/>
    </source>
</evidence>
<evidence type="ECO:0000313" key="11">
    <source>
        <dbReference type="Proteomes" id="UP000199236"/>
    </source>
</evidence>
<feature type="transmembrane region" description="Helical" evidence="8">
    <location>
        <begin position="20"/>
        <end position="47"/>
    </location>
</feature>
<dbReference type="Proteomes" id="UP000199236">
    <property type="component" value="Unassembled WGS sequence"/>
</dbReference>
<keyword evidence="11" id="KW-1185">Reference proteome</keyword>
<dbReference type="NCBIfam" id="TIGR01726">
    <property type="entry name" value="HEQRo_perm_3TM"/>
    <property type="match status" value="1"/>
</dbReference>
<dbReference type="Pfam" id="PF00528">
    <property type="entry name" value="BPD_transp_1"/>
    <property type="match status" value="1"/>
</dbReference>
<comment type="subcellular location">
    <subcellularLocation>
        <location evidence="1">Cell inner membrane</location>
        <topology evidence="1">Multi-pass membrane protein</topology>
    </subcellularLocation>
    <subcellularLocation>
        <location evidence="8">Cell membrane</location>
        <topology evidence="8">Multi-pass membrane protein</topology>
    </subcellularLocation>
</comment>
<dbReference type="OrthoDB" id="7341446at2"/>
<comment type="similarity">
    <text evidence="2">Belongs to the binding-protein-dependent transport system permease family. HisMQ subfamily.</text>
</comment>
<evidence type="ECO:0000256" key="6">
    <source>
        <dbReference type="ARBA" id="ARBA00022989"/>
    </source>
</evidence>
<keyword evidence="4" id="KW-1003">Cell membrane</keyword>
<evidence type="ECO:0000256" key="3">
    <source>
        <dbReference type="ARBA" id="ARBA00022448"/>
    </source>
</evidence>
<keyword evidence="7 8" id="KW-0472">Membrane</keyword>
<evidence type="ECO:0000313" key="10">
    <source>
        <dbReference type="EMBL" id="SFN98353.1"/>
    </source>
</evidence>
<reference evidence="10 11" key="1">
    <citation type="submission" date="2016-10" db="EMBL/GenBank/DDBJ databases">
        <authorList>
            <person name="de Groot N.N."/>
        </authorList>
    </citation>
    <scope>NUCLEOTIDE SEQUENCE [LARGE SCALE GENOMIC DNA]</scope>
    <source>
        <strain evidence="10 11">CGMCC 1.9157</strain>
    </source>
</reference>